<evidence type="ECO:0000256" key="1">
    <source>
        <dbReference type="ARBA" id="ARBA00005582"/>
    </source>
</evidence>
<proteinExistence type="inferred from homology"/>
<dbReference type="Proteomes" id="UP000739069">
    <property type="component" value="Unassembled WGS sequence"/>
</dbReference>
<feature type="domain" description="Nudix hydrolase" evidence="4">
    <location>
        <begin position="30"/>
        <end position="157"/>
    </location>
</feature>
<dbReference type="InterPro" id="IPR051325">
    <property type="entry name" value="Nudix_hydrolase_domain"/>
</dbReference>
<dbReference type="SMART" id="SM00855">
    <property type="entry name" value="PGAM"/>
    <property type="match status" value="1"/>
</dbReference>
<dbReference type="Gene3D" id="3.40.50.1240">
    <property type="entry name" value="Phosphoglycerate mutase-like"/>
    <property type="match status" value="1"/>
</dbReference>
<dbReference type="Pfam" id="PF00300">
    <property type="entry name" value="His_Phos_1"/>
    <property type="match status" value="1"/>
</dbReference>
<dbReference type="CDD" id="cd03673">
    <property type="entry name" value="NUDIX_Ap6A_hydrolase"/>
    <property type="match status" value="1"/>
</dbReference>
<dbReference type="PROSITE" id="PS51462">
    <property type="entry name" value="NUDIX"/>
    <property type="match status" value="1"/>
</dbReference>
<dbReference type="GO" id="GO:0006754">
    <property type="term" value="P:ATP biosynthetic process"/>
    <property type="evidence" value="ECO:0007669"/>
    <property type="project" value="TreeGrafter"/>
</dbReference>
<dbReference type="EMBL" id="JAGZXI010000007">
    <property type="protein sequence ID" value="MBS6635198.1"/>
    <property type="molecule type" value="Genomic_DNA"/>
</dbReference>
<dbReference type="RefSeq" id="WP_303952927.1">
    <property type="nucleotide sequence ID" value="NZ_JAGZXI010000007.1"/>
</dbReference>
<evidence type="ECO:0000259" key="4">
    <source>
        <dbReference type="PROSITE" id="PS51462"/>
    </source>
</evidence>
<dbReference type="PANTHER" id="PTHR21340">
    <property type="entry name" value="DIADENOSINE 5,5-P1,P4-TETRAPHOSPHATE PYROPHOSPHOHYDROLASE MUTT"/>
    <property type="match status" value="1"/>
</dbReference>
<keyword evidence="2 3" id="KW-0378">Hydrolase</keyword>
<dbReference type="SUPFAM" id="SSF55811">
    <property type="entry name" value="Nudix"/>
    <property type="match status" value="1"/>
</dbReference>
<evidence type="ECO:0000256" key="2">
    <source>
        <dbReference type="ARBA" id="ARBA00022801"/>
    </source>
</evidence>
<gene>
    <name evidence="5" type="ORF">KH265_06010</name>
</gene>
<dbReference type="Pfam" id="PF00293">
    <property type="entry name" value="NUDIX"/>
    <property type="match status" value="1"/>
</dbReference>
<sequence>MAPQDSSSIYYSARRFDAVNSVDRSPANTAEIVAAGALIWRVRDDVFEVLIIHRPNYDDWSWPKGKQDPGESLAETAIREIREEVGLQVTLGVPLAVTSYPVGGRPKDVFYWSAQLPEGALALADEGEVDELRWVTPEVARALLTNRDDLGPLDSLEALREADALRTRPVIIARHAKAKPRSHWAAAEDDRPLAGTGKRQALASSGLYAAWAPNRILSSPWLRCLQTVTPYSVEHGVAVKEKKSLSEAGAQRHPARTTRAVTSLFEKDVPSLLCTHRPVLPVVMEVLSEYLWEGSPADILPDANPYLEPGDALVLQVTEGENPRIVSVERVRPALD</sequence>
<dbReference type="GO" id="GO:0004081">
    <property type="term" value="F:bis(5'-nucleosyl)-tetraphosphatase (asymmetrical) activity"/>
    <property type="evidence" value="ECO:0007669"/>
    <property type="project" value="TreeGrafter"/>
</dbReference>
<dbReference type="GO" id="GO:0006167">
    <property type="term" value="P:AMP biosynthetic process"/>
    <property type="evidence" value="ECO:0007669"/>
    <property type="project" value="TreeGrafter"/>
</dbReference>
<dbReference type="InterPro" id="IPR020084">
    <property type="entry name" value="NUDIX_hydrolase_CS"/>
</dbReference>
<protein>
    <submittedName>
        <fullName evidence="5">NUDIX hydrolase</fullName>
    </submittedName>
</protein>
<dbReference type="Gene3D" id="3.90.79.10">
    <property type="entry name" value="Nucleoside Triphosphate Pyrophosphohydrolase"/>
    <property type="match status" value="1"/>
</dbReference>
<dbReference type="InterPro" id="IPR000086">
    <property type="entry name" value="NUDIX_hydrolase_dom"/>
</dbReference>
<accession>A0A943Y651</accession>
<evidence type="ECO:0000313" key="6">
    <source>
        <dbReference type="Proteomes" id="UP000739069"/>
    </source>
</evidence>
<dbReference type="InterPro" id="IPR020476">
    <property type="entry name" value="Nudix_hydrolase"/>
</dbReference>
<dbReference type="InterPro" id="IPR013078">
    <property type="entry name" value="His_Pase_superF_clade-1"/>
</dbReference>
<comment type="caution">
    <text evidence="5">The sequence shown here is derived from an EMBL/GenBank/DDBJ whole genome shotgun (WGS) entry which is preliminary data.</text>
</comment>
<dbReference type="AlphaFoldDB" id="A0A943Y651"/>
<evidence type="ECO:0000313" key="5">
    <source>
        <dbReference type="EMBL" id="MBS6635198.1"/>
    </source>
</evidence>
<name>A0A943Y651_9MICC</name>
<organism evidence="5 6">
    <name type="scientific">Rothia mucilaginosa</name>
    <dbReference type="NCBI Taxonomy" id="43675"/>
    <lineage>
        <taxon>Bacteria</taxon>
        <taxon>Bacillati</taxon>
        <taxon>Actinomycetota</taxon>
        <taxon>Actinomycetes</taxon>
        <taxon>Micrococcales</taxon>
        <taxon>Micrococcaceae</taxon>
        <taxon>Rothia</taxon>
    </lineage>
</organism>
<dbReference type="InterPro" id="IPR015797">
    <property type="entry name" value="NUDIX_hydrolase-like_dom_sf"/>
</dbReference>
<evidence type="ECO:0000256" key="3">
    <source>
        <dbReference type="RuleBase" id="RU003476"/>
    </source>
</evidence>
<dbReference type="SUPFAM" id="SSF53254">
    <property type="entry name" value="Phosphoglycerate mutase-like"/>
    <property type="match status" value="1"/>
</dbReference>
<dbReference type="PROSITE" id="PS00893">
    <property type="entry name" value="NUDIX_BOX"/>
    <property type="match status" value="1"/>
</dbReference>
<reference evidence="5" key="1">
    <citation type="submission" date="2021-02" db="EMBL/GenBank/DDBJ databases">
        <title>Infant gut strain persistence is associated with maternal origin, phylogeny, and functional potential including surface adhesion and iron acquisition.</title>
        <authorList>
            <person name="Lou Y.C."/>
        </authorList>
    </citation>
    <scope>NUCLEOTIDE SEQUENCE</scope>
    <source>
        <strain evidence="5">L1_008_092G1_dasL1_008_092G1_concoct_16</strain>
    </source>
</reference>
<dbReference type="PRINTS" id="PR00502">
    <property type="entry name" value="NUDIXFAMILY"/>
</dbReference>
<dbReference type="PANTHER" id="PTHR21340:SF0">
    <property type="entry name" value="BIS(5'-NUCLEOSYL)-TETRAPHOSPHATASE [ASYMMETRICAL]"/>
    <property type="match status" value="1"/>
</dbReference>
<dbReference type="InterPro" id="IPR029033">
    <property type="entry name" value="His_PPase_superfam"/>
</dbReference>
<comment type="similarity">
    <text evidence="1 3">Belongs to the Nudix hydrolase family.</text>
</comment>